<evidence type="ECO:0000313" key="3">
    <source>
        <dbReference type="Proteomes" id="UP000651668"/>
    </source>
</evidence>
<reference evidence="2" key="1">
    <citation type="journal article" date="2014" name="Int. J. Syst. Evol. Microbiol.">
        <title>Complete genome sequence of Corynebacterium casei LMG S-19264T (=DSM 44701T), isolated from a smear-ripened cheese.</title>
        <authorList>
            <consortium name="US DOE Joint Genome Institute (JGI-PGF)"/>
            <person name="Walter F."/>
            <person name="Albersmeier A."/>
            <person name="Kalinowski J."/>
            <person name="Ruckert C."/>
        </authorList>
    </citation>
    <scope>NUCLEOTIDE SEQUENCE</scope>
    <source>
        <strain evidence="2">CGMCC 1.15343</strain>
    </source>
</reference>
<dbReference type="Pfam" id="PF00480">
    <property type="entry name" value="ROK"/>
    <property type="match status" value="1"/>
</dbReference>
<comment type="caution">
    <text evidence="2">The sequence shown here is derived from an EMBL/GenBank/DDBJ whole genome shotgun (WGS) entry which is preliminary data.</text>
</comment>
<dbReference type="EMBL" id="BMIL01000003">
    <property type="protein sequence ID" value="GGC59147.1"/>
    <property type="molecule type" value="Genomic_DNA"/>
</dbReference>
<dbReference type="Proteomes" id="UP000651668">
    <property type="component" value="Unassembled WGS sequence"/>
</dbReference>
<comment type="similarity">
    <text evidence="1">Belongs to the ROK (NagC/XylR) family.</text>
</comment>
<dbReference type="AlphaFoldDB" id="A0A916U4B7"/>
<dbReference type="Gene3D" id="3.30.420.40">
    <property type="match status" value="2"/>
</dbReference>
<name>A0A916U4B7_9SPHI</name>
<evidence type="ECO:0008006" key="4">
    <source>
        <dbReference type="Google" id="ProtNLM"/>
    </source>
</evidence>
<evidence type="ECO:0000313" key="2">
    <source>
        <dbReference type="EMBL" id="GGC59147.1"/>
    </source>
</evidence>
<dbReference type="InterPro" id="IPR000600">
    <property type="entry name" value="ROK"/>
</dbReference>
<accession>A0A916U4B7</accession>
<dbReference type="CDD" id="cd24058">
    <property type="entry name" value="ASKHA_NBD_ROK_PPGK"/>
    <property type="match status" value="1"/>
</dbReference>
<sequence>MSSSQQKNTIEKILSIDIGGSSIKACMLNIDGQVLSEYTKLPTPEESTPEAVLEVIKMLAATMGQFDAISVGFPGYVRFGIVETAPNLAKKSWKHIPFAQLISDTFQKPVRLINDADQQGLGVVDGEGFEIVITLGTGMGTALLYDGQLLPHLELAHFPVSKDKDYDDYVGDRAFDKIGKKEWNERVQRVIDIYKTVFNYDRLYIGGGNAKELDFDLDDNIRLVNNRVGIKGGAKLWASEDQYQIRTIYPTA</sequence>
<organism evidence="2 3">
    <name type="scientific">Pedobacter quisquiliarum</name>
    <dbReference type="NCBI Taxonomy" id="1834438"/>
    <lineage>
        <taxon>Bacteria</taxon>
        <taxon>Pseudomonadati</taxon>
        <taxon>Bacteroidota</taxon>
        <taxon>Sphingobacteriia</taxon>
        <taxon>Sphingobacteriales</taxon>
        <taxon>Sphingobacteriaceae</taxon>
        <taxon>Pedobacter</taxon>
    </lineage>
</organism>
<evidence type="ECO:0000256" key="1">
    <source>
        <dbReference type="ARBA" id="ARBA00006479"/>
    </source>
</evidence>
<protein>
    <recommendedName>
        <fullName evidence="4">Polyphosphate glucokinase</fullName>
    </recommendedName>
</protein>
<dbReference type="InterPro" id="IPR043129">
    <property type="entry name" value="ATPase_NBD"/>
</dbReference>
<proteinExistence type="inferred from homology"/>
<dbReference type="PANTHER" id="PTHR18964:SF149">
    <property type="entry name" value="BIFUNCTIONAL UDP-N-ACETYLGLUCOSAMINE 2-EPIMERASE_N-ACETYLMANNOSAMINE KINASE"/>
    <property type="match status" value="1"/>
</dbReference>
<reference evidence="2" key="2">
    <citation type="submission" date="2020-09" db="EMBL/GenBank/DDBJ databases">
        <authorList>
            <person name="Sun Q."/>
            <person name="Zhou Y."/>
        </authorList>
    </citation>
    <scope>NUCLEOTIDE SEQUENCE</scope>
    <source>
        <strain evidence="2">CGMCC 1.15343</strain>
    </source>
</reference>
<gene>
    <name evidence="2" type="ORF">GCM10011387_10950</name>
</gene>
<dbReference type="SUPFAM" id="SSF53067">
    <property type="entry name" value="Actin-like ATPase domain"/>
    <property type="match status" value="1"/>
</dbReference>
<dbReference type="PANTHER" id="PTHR18964">
    <property type="entry name" value="ROK (REPRESSOR, ORF, KINASE) FAMILY"/>
    <property type="match status" value="1"/>
</dbReference>
<keyword evidence="3" id="KW-1185">Reference proteome</keyword>
<dbReference type="RefSeq" id="WP_188625847.1">
    <property type="nucleotide sequence ID" value="NZ_BMIL01000003.1"/>
</dbReference>